<dbReference type="InterPro" id="IPR010982">
    <property type="entry name" value="Lambda_DNA-bd_dom_sf"/>
</dbReference>
<evidence type="ECO:0000259" key="1">
    <source>
        <dbReference type="PROSITE" id="PS50943"/>
    </source>
</evidence>
<proteinExistence type="predicted"/>
<dbReference type="PROSITE" id="PS50943">
    <property type="entry name" value="HTH_CROC1"/>
    <property type="match status" value="1"/>
</dbReference>
<dbReference type="Pfam" id="PF01381">
    <property type="entry name" value="HTH_3"/>
    <property type="match status" value="1"/>
</dbReference>
<dbReference type="AlphaFoldDB" id="A0A919G6G3"/>
<protein>
    <recommendedName>
        <fullName evidence="1">HTH cro/C1-type domain-containing protein</fullName>
    </recommendedName>
</protein>
<gene>
    <name evidence="2" type="ORF">GCM10017772_43560</name>
</gene>
<dbReference type="GO" id="GO:0003677">
    <property type="term" value="F:DNA binding"/>
    <property type="evidence" value="ECO:0007669"/>
    <property type="project" value="InterPro"/>
</dbReference>
<evidence type="ECO:0000313" key="3">
    <source>
        <dbReference type="Proteomes" id="UP000627369"/>
    </source>
</evidence>
<name>A0A919G6G3_9MICO</name>
<feature type="domain" description="HTH cro/C1-type" evidence="1">
    <location>
        <begin position="39"/>
        <end position="92"/>
    </location>
</feature>
<comment type="caution">
    <text evidence="2">The sequence shown here is derived from an EMBL/GenBank/DDBJ whole genome shotgun (WGS) entry which is preliminary data.</text>
</comment>
<reference evidence="2" key="2">
    <citation type="submission" date="2020-09" db="EMBL/GenBank/DDBJ databases">
        <authorList>
            <person name="Sun Q."/>
            <person name="Zhou Y."/>
        </authorList>
    </citation>
    <scope>NUCLEOTIDE SEQUENCE</scope>
    <source>
        <strain evidence="2">CGMCC 4.7398</strain>
    </source>
</reference>
<dbReference type="SUPFAM" id="SSF47413">
    <property type="entry name" value="lambda repressor-like DNA-binding domains"/>
    <property type="match status" value="1"/>
</dbReference>
<sequence length="108" mass="12105">MTTSRKWSDVRPEIAERLGDEALAEAHERTQAYIDGYRLAERRKELGMTQLELAERMGITKSRVSQIERGEVSTFSAVARYVEALGGTIQITAVFGDNMYLLRGTHAA</sequence>
<dbReference type="SMART" id="SM00530">
    <property type="entry name" value="HTH_XRE"/>
    <property type="match status" value="1"/>
</dbReference>
<keyword evidence="3" id="KW-1185">Reference proteome</keyword>
<dbReference type="Gene3D" id="1.10.260.40">
    <property type="entry name" value="lambda repressor-like DNA-binding domains"/>
    <property type="match status" value="1"/>
</dbReference>
<reference evidence="2" key="1">
    <citation type="journal article" date="2014" name="Int. J. Syst. Evol. Microbiol.">
        <title>Complete genome sequence of Corynebacterium casei LMG S-19264T (=DSM 44701T), isolated from a smear-ripened cheese.</title>
        <authorList>
            <consortium name="US DOE Joint Genome Institute (JGI-PGF)"/>
            <person name="Walter F."/>
            <person name="Albersmeier A."/>
            <person name="Kalinowski J."/>
            <person name="Ruckert C."/>
        </authorList>
    </citation>
    <scope>NUCLEOTIDE SEQUENCE</scope>
    <source>
        <strain evidence="2">CGMCC 4.7398</strain>
    </source>
</reference>
<accession>A0A919G6G3</accession>
<dbReference type="EMBL" id="BNAS01000008">
    <property type="protein sequence ID" value="GHH78932.1"/>
    <property type="molecule type" value="Genomic_DNA"/>
</dbReference>
<dbReference type="InterPro" id="IPR001387">
    <property type="entry name" value="Cro/C1-type_HTH"/>
</dbReference>
<organism evidence="2 3">
    <name type="scientific">Promicromonospora soli</name>
    <dbReference type="NCBI Taxonomy" id="2035533"/>
    <lineage>
        <taxon>Bacteria</taxon>
        <taxon>Bacillati</taxon>
        <taxon>Actinomycetota</taxon>
        <taxon>Actinomycetes</taxon>
        <taxon>Micrococcales</taxon>
        <taxon>Promicromonosporaceae</taxon>
        <taxon>Promicromonospora</taxon>
    </lineage>
</organism>
<dbReference type="CDD" id="cd00093">
    <property type="entry name" value="HTH_XRE"/>
    <property type="match status" value="1"/>
</dbReference>
<dbReference type="Proteomes" id="UP000627369">
    <property type="component" value="Unassembled WGS sequence"/>
</dbReference>
<evidence type="ECO:0000313" key="2">
    <source>
        <dbReference type="EMBL" id="GHH78932.1"/>
    </source>
</evidence>
<dbReference type="RefSeq" id="WP_189671388.1">
    <property type="nucleotide sequence ID" value="NZ_BNAS01000008.1"/>
</dbReference>